<reference evidence="1 2" key="1">
    <citation type="submission" date="2023-10" db="EMBL/GenBank/DDBJ databases">
        <title>Sorlinia euscelidii gen. nov., sp. nov., an acetic acid bacteria isolated from the gut of Euscelidius variegatus emitter.</title>
        <authorList>
            <person name="Michoud G."/>
            <person name="Marasco R."/>
            <person name="Seferji K."/>
            <person name="Gonella E."/>
            <person name="Garuglieri E."/>
            <person name="Alma A."/>
            <person name="Mapelli F."/>
            <person name="Borin S."/>
            <person name="Daffonchio D."/>
            <person name="Crotti E."/>
        </authorList>
    </citation>
    <scope>NUCLEOTIDE SEQUENCE [LARGE SCALE GENOMIC DNA]</scope>
    <source>
        <strain evidence="1 2">EV16P</strain>
    </source>
</reference>
<dbReference type="EMBL" id="JAWJZY010000001">
    <property type="protein sequence ID" value="MEE8657671.1"/>
    <property type="molecule type" value="Genomic_DNA"/>
</dbReference>
<protein>
    <submittedName>
        <fullName evidence="1">DUF1320 domain-containing protein</fullName>
    </submittedName>
</protein>
<sequence>MAYANLQDMIDRYGERELIDVTRTLNDDRDVMNVARINRALEEASELVETYLQRRYQLPLHPIHLAVTRAVCAIARYDLCQGNDREPSEQIRAGRKDALAWLTDVASGKATLDASLINERSETWSRIQTRPRSMQGTGLW</sequence>
<evidence type="ECO:0000313" key="2">
    <source>
        <dbReference type="Proteomes" id="UP001312908"/>
    </source>
</evidence>
<accession>A0ABU7U0S9</accession>
<gene>
    <name evidence="1" type="ORF">DOFOFD_01410</name>
</gene>
<dbReference type="Pfam" id="PF07030">
    <property type="entry name" value="Phage_Mu_Gp36"/>
    <property type="match status" value="1"/>
</dbReference>
<evidence type="ECO:0000313" key="1">
    <source>
        <dbReference type="EMBL" id="MEE8657671.1"/>
    </source>
</evidence>
<comment type="caution">
    <text evidence="1">The sequence shown here is derived from an EMBL/GenBank/DDBJ whole genome shotgun (WGS) entry which is preliminary data.</text>
</comment>
<organism evidence="1 2">
    <name type="scientific">Sorlinia euscelidii</name>
    <dbReference type="NCBI Taxonomy" id="3081148"/>
    <lineage>
        <taxon>Bacteria</taxon>
        <taxon>Pseudomonadati</taxon>
        <taxon>Pseudomonadota</taxon>
        <taxon>Alphaproteobacteria</taxon>
        <taxon>Acetobacterales</taxon>
        <taxon>Acetobacteraceae</taxon>
        <taxon>Sorlinia</taxon>
    </lineage>
</organism>
<dbReference type="InterPro" id="IPR009752">
    <property type="entry name" value="Phage_Mu_GpJ"/>
</dbReference>
<name>A0ABU7U0S9_9PROT</name>
<keyword evidence="2" id="KW-1185">Reference proteome</keyword>
<dbReference type="Proteomes" id="UP001312908">
    <property type="component" value="Unassembled WGS sequence"/>
</dbReference>
<dbReference type="RefSeq" id="WP_394818683.1">
    <property type="nucleotide sequence ID" value="NZ_JAWJZY010000001.1"/>
</dbReference>
<proteinExistence type="predicted"/>